<dbReference type="InterPro" id="IPR029058">
    <property type="entry name" value="AB_hydrolase_fold"/>
</dbReference>
<feature type="repeat" description="ANK" evidence="3">
    <location>
        <begin position="1089"/>
        <end position="1121"/>
    </location>
</feature>
<dbReference type="PANTHER" id="PTHR24166:SF48">
    <property type="entry name" value="PROTEIN VAPYRIN"/>
    <property type="match status" value="1"/>
</dbReference>
<dbReference type="InterPro" id="IPR056884">
    <property type="entry name" value="NPHP3-like_N"/>
</dbReference>
<keyword evidence="2 3" id="KW-0040">ANK repeat</keyword>
<dbReference type="GeneID" id="80871334"/>
<keyword evidence="1" id="KW-0677">Repeat</keyword>
<evidence type="ECO:0000256" key="3">
    <source>
        <dbReference type="PROSITE-ProRule" id="PRU00023"/>
    </source>
</evidence>
<feature type="repeat" description="ANK" evidence="3">
    <location>
        <begin position="836"/>
        <end position="868"/>
    </location>
</feature>
<feature type="repeat" description="ANK" evidence="3">
    <location>
        <begin position="889"/>
        <end position="921"/>
    </location>
</feature>
<proteinExistence type="predicted"/>
<dbReference type="PRINTS" id="PR01415">
    <property type="entry name" value="ANKYRIN"/>
</dbReference>
<dbReference type="PANTHER" id="PTHR24166">
    <property type="entry name" value="ROLLING PEBBLES, ISOFORM B"/>
    <property type="match status" value="1"/>
</dbReference>
<evidence type="ECO:0000259" key="4">
    <source>
        <dbReference type="Pfam" id="PF24883"/>
    </source>
</evidence>
<reference evidence="5" key="1">
    <citation type="submission" date="2022-09" db="EMBL/GenBank/DDBJ databases">
        <title>Chromosome-level assembly of Trichoderma breve T069, a fungus used in development of biopesticide product.</title>
        <authorList>
            <person name="Lin R."/>
            <person name="Liu T."/>
        </authorList>
    </citation>
    <scope>NUCLEOTIDE SEQUENCE</scope>
    <source>
        <strain evidence="5">T069</strain>
    </source>
</reference>
<dbReference type="Gene3D" id="3.40.50.1820">
    <property type="entry name" value="alpha/beta hydrolase"/>
    <property type="match status" value="1"/>
</dbReference>
<name>A0A9W9E2B3_9HYPO</name>
<feature type="repeat" description="ANK" evidence="3">
    <location>
        <begin position="1122"/>
        <end position="1154"/>
    </location>
</feature>
<feature type="domain" description="Nephrocystin 3-like N-terminal" evidence="4">
    <location>
        <begin position="320"/>
        <end position="456"/>
    </location>
</feature>
<dbReference type="RefSeq" id="XP_056025124.1">
    <property type="nucleotide sequence ID" value="XM_056176646.1"/>
</dbReference>
<dbReference type="PROSITE" id="PS50297">
    <property type="entry name" value="ANK_REP_REGION"/>
    <property type="match status" value="6"/>
</dbReference>
<dbReference type="Pfam" id="PF24883">
    <property type="entry name" value="NPHP3_N"/>
    <property type="match status" value="1"/>
</dbReference>
<dbReference type="Gene3D" id="1.25.40.20">
    <property type="entry name" value="Ankyrin repeat-containing domain"/>
    <property type="match status" value="3"/>
</dbReference>
<feature type="repeat" description="ANK" evidence="3">
    <location>
        <begin position="922"/>
        <end position="954"/>
    </location>
</feature>
<dbReference type="AlphaFoldDB" id="A0A9W9E2B3"/>
<dbReference type="InterPro" id="IPR002110">
    <property type="entry name" value="Ankyrin_rpt"/>
</dbReference>
<feature type="repeat" description="ANK" evidence="3">
    <location>
        <begin position="957"/>
        <end position="989"/>
    </location>
</feature>
<dbReference type="EMBL" id="JAOPEN010000006">
    <property type="protein sequence ID" value="KAJ4856068.1"/>
    <property type="molecule type" value="Genomic_DNA"/>
</dbReference>
<keyword evidence="6" id="KW-1185">Reference proteome</keyword>
<dbReference type="SUPFAM" id="SSF53474">
    <property type="entry name" value="alpha/beta-Hydrolases"/>
    <property type="match status" value="1"/>
</dbReference>
<dbReference type="InterPro" id="IPR036770">
    <property type="entry name" value="Ankyrin_rpt-contain_sf"/>
</dbReference>
<feature type="repeat" description="ANK" evidence="3">
    <location>
        <begin position="1023"/>
        <end position="1055"/>
    </location>
</feature>
<evidence type="ECO:0000313" key="5">
    <source>
        <dbReference type="EMBL" id="KAJ4856068.1"/>
    </source>
</evidence>
<dbReference type="SMART" id="SM00248">
    <property type="entry name" value="ANK"/>
    <property type="match status" value="12"/>
</dbReference>
<dbReference type="PROSITE" id="PS50088">
    <property type="entry name" value="ANK_REPEAT"/>
    <property type="match status" value="8"/>
</dbReference>
<accession>A0A9W9E2B3</accession>
<dbReference type="Pfam" id="PF12796">
    <property type="entry name" value="Ank_2"/>
    <property type="match status" value="3"/>
</dbReference>
<gene>
    <name evidence="5" type="ORF">T069G_09436</name>
</gene>
<comment type="caution">
    <text evidence="5">The sequence shown here is derived from an EMBL/GenBank/DDBJ whole genome shotgun (WGS) entry which is preliminary data.</text>
</comment>
<dbReference type="Gene3D" id="3.40.50.300">
    <property type="entry name" value="P-loop containing nucleotide triphosphate hydrolases"/>
    <property type="match status" value="1"/>
</dbReference>
<evidence type="ECO:0000256" key="2">
    <source>
        <dbReference type="ARBA" id="ARBA00023043"/>
    </source>
</evidence>
<protein>
    <submittedName>
        <fullName evidence="5">Ankyrin repeats (3 copies) domain-containing protein</fullName>
    </submittedName>
</protein>
<feature type="repeat" description="ANK" evidence="3">
    <location>
        <begin position="1056"/>
        <end position="1088"/>
    </location>
</feature>
<sequence length="1185" mass="132996">MEAGANVVVHSLAISPIEKISKVATLSFHTLPNCLSDCSRNEWVFNLPADETSEEDGFSRRKSLVFDTHFSGFTPLQHTKNDDCYVDVIAISGLGGHAFGSFKERHGSFMWLRDALPIDVPGARILIYGYDTRLIRSRSFQNLTDLGKALQIDIKGVRELTQTRPTVFIGHSLGGLVIKEAIVKLKEELDEKDASILKSTSGFLFFGVPHQGMAIESLVPLVKDNPNRSLLESLNKNSALLQRLEKDFSNVFGTKRLRIVSFYETENSPTAVEMEDGKWELSGDPKVLVDVSSATCGTPTQLSDENIGLDEQITRSFLGQRNPGAGKSVLMKYAVTMMHSRKSRELVVSFFIHGRGTPLQKNLLGLFRALLNSMLISFPEYLSQLTKRFHDQERRFGTYQENRWAWTKEELQDFMSEVLTKGTRNRPVVIFVDAIDECGEFHAKHLLEYFKSLMNKVEREEAQMEKEILLKAQGGFQWVVLITSMVIDGNTIGIKAEKLHEMITTTPEALDELYSNILSGVTGAENHQMTKLFQWVLFAERPLSAQELREALATDKDMTYTTVSELRNHDSWSDTLEDFEKHVRHISRGLVEFRTRDLWEQYEPGGEDWDREVQFVHQSVADYILEKFLNHVRLGDASQSQIGTGHFEISRSCLRYMALREVLEGAQLSRGTFSARFPLVPYAVRFLFHHIREVEREGISQHDLLQLIQWDRQSEFMRKIASIWRVMDPNNAHSPTGWPFIGATPLHVLVALGSKSAFDALLQKDDVEVDGRDSDGNTPLLLALRDCHQNMALTLLNRSTEWQQPRNEAINQGIIQDKDTDDRSNHFVDINAENNDGETPLMIALTVDAEEVIWKLIEAGADLFKQQTWLIFYAIGFNKSFEDKDEDERDDEALLLASRRGQTAIVNLLLSHGISATWRDKHGDFPLLVAAENGYETIVKLLLENGGDVDAKDTLNYGYASLMRALQNGHEAVARFLIDKGAGVNVSDINGLSLLSWTVLRDFETVVKFLITNKANINVTDKDGASLLLWALQSGREAVASLLIRNGANISASDKDGLTPLLWASRKGYEEVVRLLIYNGADINASGKDGSTPLSWASQNGHVAIVELLIHTGADIHASDKDGITSLSWAVRNDFYGVAWHLVNSGANVNASDKNGLTPLSWASQNGSKEIAMLLRRNNRGPFLE</sequence>
<evidence type="ECO:0000256" key="1">
    <source>
        <dbReference type="ARBA" id="ARBA00022737"/>
    </source>
</evidence>
<dbReference type="InterPro" id="IPR050889">
    <property type="entry name" value="Dendritic_Spine_Reg/Scaffold"/>
</dbReference>
<dbReference type="SUPFAM" id="SSF48403">
    <property type="entry name" value="Ankyrin repeat"/>
    <property type="match status" value="2"/>
</dbReference>
<evidence type="ECO:0000313" key="6">
    <source>
        <dbReference type="Proteomes" id="UP001140511"/>
    </source>
</evidence>
<organism evidence="5 6">
    <name type="scientific">Trichoderma breve</name>
    <dbReference type="NCBI Taxonomy" id="2034170"/>
    <lineage>
        <taxon>Eukaryota</taxon>
        <taxon>Fungi</taxon>
        <taxon>Dikarya</taxon>
        <taxon>Ascomycota</taxon>
        <taxon>Pezizomycotina</taxon>
        <taxon>Sordariomycetes</taxon>
        <taxon>Hypocreomycetidae</taxon>
        <taxon>Hypocreales</taxon>
        <taxon>Hypocreaceae</taxon>
        <taxon>Trichoderma</taxon>
    </lineage>
</organism>
<dbReference type="Proteomes" id="UP001140511">
    <property type="component" value="Unassembled WGS sequence"/>
</dbReference>
<dbReference type="InterPro" id="IPR027417">
    <property type="entry name" value="P-loop_NTPase"/>
</dbReference>